<evidence type="ECO:0000313" key="2">
    <source>
        <dbReference type="EMBL" id="KAK3853528.1"/>
    </source>
</evidence>
<organism evidence="2 3">
    <name type="scientific">Petrolisthes cinctipes</name>
    <name type="common">Flat porcelain crab</name>
    <dbReference type="NCBI Taxonomy" id="88211"/>
    <lineage>
        <taxon>Eukaryota</taxon>
        <taxon>Metazoa</taxon>
        <taxon>Ecdysozoa</taxon>
        <taxon>Arthropoda</taxon>
        <taxon>Crustacea</taxon>
        <taxon>Multicrustacea</taxon>
        <taxon>Malacostraca</taxon>
        <taxon>Eumalacostraca</taxon>
        <taxon>Eucarida</taxon>
        <taxon>Decapoda</taxon>
        <taxon>Pleocyemata</taxon>
        <taxon>Anomura</taxon>
        <taxon>Galatheoidea</taxon>
        <taxon>Porcellanidae</taxon>
        <taxon>Petrolisthes</taxon>
    </lineage>
</organism>
<feature type="region of interest" description="Disordered" evidence="1">
    <location>
        <begin position="1"/>
        <end position="103"/>
    </location>
</feature>
<comment type="caution">
    <text evidence="2">The sequence shown here is derived from an EMBL/GenBank/DDBJ whole genome shotgun (WGS) entry which is preliminary data.</text>
</comment>
<name>A0AAE1EJ11_PETCI</name>
<accession>A0AAE1EJ11</accession>
<dbReference type="Proteomes" id="UP001286313">
    <property type="component" value="Unassembled WGS sequence"/>
</dbReference>
<feature type="compositionally biased region" description="Basic and acidic residues" evidence="1">
    <location>
        <begin position="34"/>
        <end position="88"/>
    </location>
</feature>
<dbReference type="EMBL" id="JAWQEG010006926">
    <property type="protein sequence ID" value="KAK3853528.1"/>
    <property type="molecule type" value="Genomic_DNA"/>
</dbReference>
<keyword evidence="3" id="KW-1185">Reference proteome</keyword>
<protein>
    <submittedName>
        <fullName evidence="2">Uncharacterized protein</fullName>
    </submittedName>
</protein>
<reference evidence="2" key="1">
    <citation type="submission" date="2023-10" db="EMBL/GenBank/DDBJ databases">
        <title>Genome assemblies of two species of porcelain crab, Petrolisthes cinctipes and Petrolisthes manimaculis (Anomura: Porcellanidae).</title>
        <authorList>
            <person name="Angst P."/>
        </authorList>
    </citation>
    <scope>NUCLEOTIDE SEQUENCE</scope>
    <source>
        <strain evidence="2">PB745_01</strain>
        <tissue evidence="2">Gill</tissue>
    </source>
</reference>
<proteinExistence type="predicted"/>
<sequence>MQESDAGQRRRTTRWDDKAGQRGRTGRQGNEAGQEDRTMRQDSEAGQKDRTEGQDNDAGQRGKTEGQDRKEGHAAAECDSGGRGDVGERGTAGLLQVPGGGGVSRASGPVVAGGQTAGTHYTFAPTPVTYFTPDFHCLVSSTRLLLTTPVTYFTSDFHCLVTSR</sequence>
<evidence type="ECO:0000313" key="3">
    <source>
        <dbReference type="Proteomes" id="UP001286313"/>
    </source>
</evidence>
<gene>
    <name evidence="2" type="ORF">Pcinc_039940</name>
</gene>
<dbReference type="AlphaFoldDB" id="A0AAE1EJ11"/>
<evidence type="ECO:0000256" key="1">
    <source>
        <dbReference type="SAM" id="MobiDB-lite"/>
    </source>
</evidence>